<evidence type="ECO:0000256" key="1">
    <source>
        <dbReference type="SAM" id="Coils"/>
    </source>
</evidence>
<keyword evidence="1" id="KW-0175">Coiled coil</keyword>
<dbReference type="Proteomes" id="UP000440965">
    <property type="component" value="Unassembled WGS sequence"/>
</dbReference>
<name>A0A7X3F633_9PSED</name>
<dbReference type="EMBL" id="WEIK01000022">
    <property type="protein sequence ID" value="MVF51767.1"/>
    <property type="molecule type" value="Genomic_DNA"/>
</dbReference>
<proteinExistence type="predicted"/>
<accession>A0A7X3F633</accession>
<sequence length="158" mass="18254">MSEKIQINGVPPKWNDAEFKRRLEDAVKLYKLTTQSKQGVYAPLPYDFLELVAAKFAEGYTIARNHAVVTDPLHYSCMLIKPEHLQQQDIAELKIKVKSEYVEWLEAEHSRYQDLLRQQLIQKLQEKERKAAETAKAKQLAQIEAEVQACYSPLEIPA</sequence>
<comment type="caution">
    <text evidence="2">The sequence shown here is derived from an EMBL/GenBank/DDBJ whole genome shotgun (WGS) entry which is preliminary data.</text>
</comment>
<dbReference type="AlphaFoldDB" id="A0A7X3F633"/>
<organism evidence="2 3">
    <name type="scientific">Pseudomonas monteilii</name>
    <dbReference type="NCBI Taxonomy" id="76759"/>
    <lineage>
        <taxon>Bacteria</taxon>
        <taxon>Pseudomonadati</taxon>
        <taxon>Pseudomonadota</taxon>
        <taxon>Gammaproteobacteria</taxon>
        <taxon>Pseudomonadales</taxon>
        <taxon>Pseudomonadaceae</taxon>
        <taxon>Pseudomonas</taxon>
    </lineage>
</organism>
<evidence type="ECO:0000313" key="3">
    <source>
        <dbReference type="Proteomes" id="UP000440965"/>
    </source>
</evidence>
<reference evidence="2 3" key="1">
    <citation type="submission" date="2019-10" db="EMBL/GenBank/DDBJ databases">
        <title>XDR Pseudomonas monteilii producing IMP-16 from LCR.</title>
        <authorList>
            <person name="Ballaben A."/>
            <person name="Doi Y."/>
        </authorList>
    </citation>
    <scope>NUCLEOTIDE SEQUENCE [LARGE SCALE GENOMIC DNA]</scope>
    <source>
        <strain evidence="2 3">597/14</strain>
    </source>
</reference>
<gene>
    <name evidence="2" type="ORF">F9Z43_21130</name>
</gene>
<evidence type="ECO:0000313" key="2">
    <source>
        <dbReference type="EMBL" id="MVF51767.1"/>
    </source>
</evidence>
<protein>
    <submittedName>
        <fullName evidence="2">Uncharacterized protein</fullName>
    </submittedName>
</protein>
<dbReference type="RefSeq" id="WP_156867837.1">
    <property type="nucleotide sequence ID" value="NZ_WEIK01000022.1"/>
</dbReference>
<feature type="coiled-coil region" evidence="1">
    <location>
        <begin position="117"/>
        <end position="144"/>
    </location>
</feature>